<dbReference type="GO" id="GO:0046813">
    <property type="term" value="P:receptor-mediated virion attachment to host cell"/>
    <property type="evidence" value="ECO:0007669"/>
    <property type="project" value="TreeGrafter"/>
</dbReference>
<sequence>MDSRRRQRNSVPSIYPRQPASAERKSSDSRPRKLSDFQKLLPLDDVDKLIEWLRFHLQWKEYHDIIGRLMSLRQRYRFPPNITLILAISLIRTNDCSAAIKLLSDVIDDRDRLSPESVVEIHVAYWQRAQCYLQIGSMDLYRQDLQLSQKLLRLTHDRQQSETTMKSLEATTLHRMAMWFVDNLDDFGARTLLCTSRYVENWSRAPQMLLYTASCIERRLGNKEQWFNIIKSIRVKFAGLDNSNAERVISTPILVELACIPLWNQKELNEDRTQEILDFDQILRERSIQPLPLLHLANAHLLSGQSIPLCRTLHLLGKLMNSDSYSAAGWYAIHTCPSLQPSFNTICGNQRLQPTDFISSHLHASVRVLDNMIMRIGPLPHLLFYRGNINKSLRYWGRASNDFNTLYKTDPLFIQRYIHTNAESDIADLYNIVFIDPLLLIAVRGGVPEFATQTGYDFNPAVSAYCTALIKTGSVYMMDMMCLRADLLREAGTVPVMEVQELYGKSTSVDSRHFNTVSSLMFLELHYGDTVTALQRITPLFENGIIDIINRWRDYQLSESNMAVKHPSAKPFAKFAAKTAVEMSNTVLRELKLFCCHVSDRGENSGSASRQWRLLRAYIFSAVRFMGSAKYSRIKWFRSLILSQLCLIVGSLSHAFLQTGHVLLARQMIDLVANMRNDGPPTKMELLIRLQLELRCGSAQDLATVLGLFSASSFKGEPSVDIISTITDRVIKFAESDFVKDRSSQLCCSDSPQMAELLPGADDQSLYDRAISLICNHKESHWLATSLFYLEQILRSNKQWVDPLNRRVHLALEKKSSSGEVPKKKSLSEITIERQKLSWDLLRRSNLFLSTSASWAISDLSLAITIADLADVRVARAFLRKDSPKGNEGALKDIMRATTIVNASLTKVERLNSTRDIERGSFIAERKLTGIKAVYGVLLYKSGDYVNCESCFTEVLQVNSQNRIALIFRSRARVRLKRLDDAALDLSVYTETYDDDFGALYQLGKINLALSRTTQAQTCFEKCYSSKPDDLKICLAMAEVYCRLGLYEKTQTFAALCIEADPHNVQAYCLLVESLIQLKLHRQSIDAANILIRLNPLQIVGYRLRGTSYLDSQDYDAAIKDMTKCLTLDPSDYNSSFLIAVAALHLNRWQDCIDAVNHSLKMKPHQLRCLLIRGQAYNSMSKWNEAIDDFIEVLHISPHNVPCLMAKAFAEYQVGKYPAAVRDYSSVIEHEPGNVDALSGRGAIIELHIDRESSRGNGMLDLNLADTLDQYGCRVSLLKAICFQKKGMVADSAGQFSKFLKKYLQGHLLPTTTISQCDPFAISSEDIALINNILGKMIAEQAAIAVQSNSLKPVDEVRPSFNRKQSMSGAMSRERNRIMQLREALAHFQKASIHPAIRSVSMQNAGLILCRLGRMNEAFTMFDKASAADSSNIIAANNFAVCLQKSGNSVHALRWMRTALNLNDHCPIVLYNIATLLTMMGSYRDALSHFNRLLQLDSTLADGKNNRGVCNQSLDILDEAVSDYSNALAINPD</sequence>
<dbReference type="Gene3D" id="1.25.40.10">
    <property type="entry name" value="Tetratricopeptide repeat domain"/>
    <property type="match status" value="3"/>
</dbReference>
<dbReference type="Pfam" id="PF13181">
    <property type="entry name" value="TPR_8"/>
    <property type="match status" value="1"/>
</dbReference>
<dbReference type="SMART" id="SM00028">
    <property type="entry name" value="TPR"/>
    <property type="match status" value="12"/>
</dbReference>
<evidence type="ECO:0000256" key="1">
    <source>
        <dbReference type="ARBA" id="ARBA00022737"/>
    </source>
</evidence>
<evidence type="ECO:0000256" key="4">
    <source>
        <dbReference type="SAM" id="MobiDB-lite"/>
    </source>
</evidence>
<feature type="region of interest" description="Disordered" evidence="4">
    <location>
        <begin position="1"/>
        <end position="30"/>
    </location>
</feature>
<dbReference type="Pfam" id="PF12895">
    <property type="entry name" value="ANAPC3"/>
    <property type="match status" value="1"/>
</dbReference>
<dbReference type="EMBL" id="HACM01004419">
    <property type="protein sequence ID" value="CRZ04861.1"/>
    <property type="molecule type" value="Transcribed_RNA"/>
</dbReference>
<organism evidence="5">
    <name type="scientific">Spongospora subterranea</name>
    <dbReference type="NCBI Taxonomy" id="70186"/>
    <lineage>
        <taxon>Eukaryota</taxon>
        <taxon>Sar</taxon>
        <taxon>Rhizaria</taxon>
        <taxon>Endomyxa</taxon>
        <taxon>Phytomyxea</taxon>
        <taxon>Plasmodiophorida</taxon>
        <taxon>Plasmodiophoridae</taxon>
        <taxon>Spongospora</taxon>
    </lineage>
</organism>
<proteinExistence type="predicted"/>
<feature type="repeat" description="TPR" evidence="3">
    <location>
        <begin position="1467"/>
        <end position="1500"/>
    </location>
</feature>
<reference evidence="5" key="1">
    <citation type="submission" date="2015-04" db="EMBL/GenBank/DDBJ databases">
        <title>The genome sequence of the plant pathogenic Rhizarian Plasmodiophora brassicae reveals insights in its biotrophic life cycle and the origin of chitin synthesis.</title>
        <authorList>
            <person name="Schwelm A."/>
            <person name="Fogelqvist J."/>
            <person name="Knaust A."/>
            <person name="Julke S."/>
            <person name="Lilja T."/>
            <person name="Dhandapani V."/>
            <person name="Bonilla-Rosso G."/>
            <person name="Karlsson M."/>
            <person name="Shevchenko A."/>
            <person name="Choi S.R."/>
            <person name="Kim H.G."/>
            <person name="Park J.Y."/>
            <person name="Lim Y.P."/>
            <person name="Ludwig-Muller J."/>
            <person name="Dixelius C."/>
        </authorList>
    </citation>
    <scope>NUCLEOTIDE SEQUENCE</scope>
    <source>
        <tissue evidence="5">Potato root galls</tissue>
    </source>
</reference>
<keyword evidence="2 3" id="KW-0802">TPR repeat</keyword>
<dbReference type="InterPro" id="IPR011990">
    <property type="entry name" value="TPR-like_helical_dom_sf"/>
</dbReference>
<dbReference type="InterPro" id="IPR050498">
    <property type="entry name" value="Ycf3"/>
</dbReference>
<dbReference type="PROSITE" id="PS50005">
    <property type="entry name" value="TPR"/>
    <property type="match status" value="3"/>
</dbReference>
<protein>
    <submittedName>
        <fullName evidence="5">Uncharacterized protein</fullName>
    </submittedName>
</protein>
<keyword evidence="1" id="KW-0677">Repeat</keyword>
<accession>A0A0H5QTH2</accession>
<evidence type="ECO:0000256" key="2">
    <source>
        <dbReference type="ARBA" id="ARBA00022803"/>
    </source>
</evidence>
<feature type="repeat" description="TPR" evidence="3">
    <location>
        <begin position="1099"/>
        <end position="1132"/>
    </location>
</feature>
<dbReference type="SUPFAM" id="SSF48452">
    <property type="entry name" value="TPR-like"/>
    <property type="match status" value="2"/>
</dbReference>
<dbReference type="PANTHER" id="PTHR44858:SF1">
    <property type="entry name" value="UDP-N-ACETYLGLUCOSAMINE--PEPTIDE N-ACETYLGLUCOSAMINYLTRANSFERASE SPINDLY-RELATED"/>
    <property type="match status" value="1"/>
</dbReference>
<dbReference type="PANTHER" id="PTHR44858">
    <property type="entry name" value="TETRATRICOPEPTIDE REPEAT PROTEIN 6"/>
    <property type="match status" value="1"/>
</dbReference>
<feature type="repeat" description="TPR" evidence="3">
    <location>
        <begin position="1167"/>
        <end position="1200"/>
    </location>
</feature>
<dbReference type="InterPro" id="IPR019734">
    <property type="entry name" value="TPR_rpt"/>
</dbReference>
<evidence type="ECO:0000256" key="3">
    <source>
        <dbReference type="PROSITE-ProRule" id="PRU00339"/>
    </source>
</evidence>
<evidence type="ECO:0000313" key="5">
    <source>
        <dbReference type="EMBL" id="CRZ04861.1"/>
    </source>
</evidence>
<dbReference type="PROSITE" id="PS50293">
    <property type="entry name" value="TPR_REGION"/>
    <property type="match status" value="1"/>
</dbReference>
<name>A0A0H5QTH2_9EUKA</name>
<feature type="non-terminal residue" evidence="5">
    <location>
        <position position="1533"/>
    </location>
</feature>